<protein>
    <recommendedName>
        <fullName evidence="2">Potassium channel domain-containing protein</fullName>
    </recommendedName>
</protein>
<name>A0A934NPZ9_9NOCA</name>
<dbReference type="InterPro" id="IPR013099">
    <property type="entry name" value="K_chnl_dom"/>
</dbReference>
<dbReference type="SUPFAM" id="SSF81324">
    <property type="entry name" value="Voltage-gated potassium channels"/>
    <property type="match status" value="1"/>
</dbReference>
<evidence type="ECO:0000259" key="2">
    <source>
        <dbReference type="Pfam" id="PF07885"/>
    </source>
</evidence>
<dbReference type="Gene3D" id="1.10.287.70">
    <property type="match status" value="1"/>
</dbReference>
<gene>
    <name evidence="3" type="ORF">JGU71_10355</name>
</gene>
<evidence type="ECO:0000256" key="1">
    <source>
        <dbReference type="SAM" id="Phobius"/>
    </source>
</evidence>
<proteinExistence type="predicted"/>
<evidence type="ECO:0000313" key="3">
    <source>
        <dbReference type="EMBL" id="MBJ8339291.1"/>
    </source>
</evidence>
<dbReference type="InterPro" id="IPR036291">
    <property type="entry name" value="NAD(P)-bd_dom_sf"/>
</dbReference>
<organism evidence="3 4">
    <name type="scientific">Antrihabitans stalagmiti</name>
    <dbReference type="NCBI Taxonomy" id="2799499"/>
    <lineage>
        <taxon>Bacteria</taxon>
        <taxon>Bacillati</taxon>
        <taxon>Actinomycetota</taxon>
        <taxon>Actinomycetes</taxon>
        <taxon>Mycobacteriales</taxon>
        <taxon>Nocardiaceae</taxon>
        <taxon>Antrihabitans</taxon>
    </lineage>
</organism>
<dbReference type="Pfam" id="PF07885">
    <property type="entry name" value="Ion_trans_2"/>
    <property type="match status" value="1"/>
</dbReference>
<sequence length="347" mass="38112">MPLFIARLRLLMRPLVTGWALPLTIALFVFATSWLAMWLVEPSTNEITKPQNYPWYFVVTAATVGYGDFFPTSAAGHVVGAYVIVGGIVALTMLFTHLVDKLSRAKGQRMRGLAELELTDHIVLLGYTEGRTERLVAELIAEPTVQLVLCAWDNVHEHPMPNEQRVLFVRGDLTDFAVLSRACVPSAAIVLIDGRDDNESLAISVAVAHASRPSGRRGAAENRTHLIVALRDMSRTSQFQYVSSRVQCVQWHVPNLLVEEAHDPGISQVYAELMTSGGSGNTYSFRLPRDYAGFGDVQTDLGRRFSAIALAVRTDTDLVVSPPWDAPVPAGTTIYYVAAHRLDPAAI</sequence>
<dbReference type="EMBL" id="JAEMNV010000003">
    <property type="protein sequence ID" value="MBJ8339291.1"/>
    <property type="molecule type" value="Genomic_DNA"/>
</dbReference>
<keyword evidence="4" id="KW-1185">Reference proteome</keyword>
<dbReference type="InterPro" id="IPR050721">
    <property type="entry name" value="Trk_Ktr_HKT_K-transport"/>
</dbReference>
<accession>A0A934NPZ9</accession>
<evidence type="ECO:0000313" key="4">
    <source>
        <dbReference type="Proteomes" id="UP000655868"/>
    </source>
</evidence>
<keyword evidence="1" id="KW-1133">Transmembrane helix</keyword>
<dbReference type="PANTHER" id="PTHR43833:SF9">
    <property type="entry name" value="POTASSIUM CHANNEL PROTEIN YUGO-RELATED"/>
    <property type="match status" value="1"/>
</dbReference>
<dbReference type="Gene3D" id="3.40.50.720">
    <property type="entry name" value="NAD(P)-binding Rossmann-like Domain"/>
    <property type="match status" value="1"/>
</dbReference>
<feature type="transmembrane region" description="Helical" evidence="1">
    <location>
        <begin position="52"/>
        <end position="69"/>
    </location>
</feature>
<reference evidence="3" key="1">
    <citation type="submission" date="2020-12" db="EMBL/GenBank/DDBJ databases">
        <title>Antrihabitans popcorni sp. nov. and Antrihabitans auranticaus sp. nov., isolated from a larva cave.</title>
        <authorList>
            <person name="Lee S.D."/>
            <person name="Kim I.S."/>
        </authorList>
    </citation>
    <scope>NUCLEOTIDE SEQUENCE</scope>
    <source>
        <strain evidence="3">YC3-6</strain>
    </source>
</reference>
<dbReference type="AlphaFoldDB" id="A0A934NPZ9"/>
<feature type="transmembrane region" description="Helical" evidence="1">
    <location>
        <begin position="20"/>
        <end position="40"/>
    </location>
</feature>
<feature type="domain" description="Potassium channel" evidence="2">
    <location>
        <begin position="25"/>
        <end position="103"/>
    </location>
</feature>
<keyword evidence="1" id="KW-0472">Membrane</keyword>
<keyword evidence="1" id="KW-0812">Transmembrane</keyword>
<dbReference type="SUPFAM" id="SSF51735">
    <property type="entry name" value="NAD(P)-binding Rossmann-fold domains"/>
    <property type="match status" value="1"/>
</dbReference>
<dbReference type="Proteomes" id="UP000655868">
    <property type="component" value="Unassembled WGS sequence"/>
</dbReference>
<feature type="transmembrane region" description="Helical" evidence="1">
    <location>
        <begin position="75"/>
        <end position="99"/>
    </location>
</feature>
<dbReference type="PANTHER" id="PTHR43833">
    <property type="entry name" value="POTASSIUM CHANNEL PROTEIN 2-RELATED-RELATED"/>
    <property type="match status" value="1"/>
</dbReference>
<comment type="caution">
    <text evidence="3">The sequence shown here is derived from an EMBL/GenBank/DDBJ whole genome shotgun (WGS) entry which is preliminary data.</text>
</comment>
<dbReference type="RefSeq" id="WP_199704005.1">
    <property type="nucleotide sequence ID" value="NZ_JAEMNV010000003.1"/>
</dbReference>